<dbReference type="RefSeq" id="WP_379838164.1">
    <property type="nucleotide sequence ID" value="NZ_JBHRYQ010000001.1"/>
</dbReference>
<keyword evidence="3" id="KW-1185">Reference proteome</keyword>
<dbReference type="Proteomes" id="UP001595616">
    <property type="component" value="Unassembled WGS sequence"/>
</dbReference>
<dbReference type="Pfam" id="PF04397">
    <property type="entry name" value="LytTR"/>
    <property type="match status" value="1"/>
</dbReference>
<reference evidence="3" key="1">
    <citation type="journal article" date="2019" name="Int. J. Syst. Evol. Microbiol.">
        <title>The Global Catalogue of Microorganisms (GCM) 10K type strain sequencing project: providing services to taxonomists for standard genome sequencing and annotation.</title>
        <authorList>
            <consortium name="The Broad Institute Genomics Platform"/>
            <consortium name="The Broad Institute Genome Sequencing Center for Infectious Disease"/>
            <person name="Wu L."/>
            <person name="Ma J."/>
        </authorList>
    </citation>
    <scope>NUCLEOTIDE SEQUENCE [LARGE SCALE GENOMIC DNA]</scope>
    <source>
        <strain evidence="3">CECT 7956</strain>
    </source>
</reference>
<organism evidence="2 3">
    <name type="scientific">Lacihabitans lacunae</name>
    <dbReference type="NCBI Taxonomy" id="1028214"/>
    <lineage>
        <taxon>Bacteria</taxon>
        <taxon>Pseudomonadati</taxon>
        <taxon>Bacteroidota</taxon>
        <taxon>Cytophagia</taxon>
        <taxon>Cytophagales</taxon>
        <taxon>Leadbetterellaceae</taxon>
        <taxon>Lacihabitans</taxon>
    </lineage>
</organism>
<keyword evidence="2" id="KW-0238">DNA-binding</keyword>
<dbReference type="InterPro" id="IPR007492">
    <property type="entry name" value="LytTR_DNA-bd_dom"/>
</dbReference>
<gene>
    <name evidence="2" type="ORF">ACFOOI_11725</name>
</gene>
<proteinExistence type="predicted"/>
<dbReference type="Gene3D" id="2.40.50.1020">
    <property type="entry name" value="LytTr DNA-binding domain"/>
    <property type="match status" value="1"/>
</dbReference>
<dbReference type="SMART" id="SM00850">
    <property type="entry name" value="LytTR"/>
    <property type="match status" value="1"/>
</dbReference>
<evidence type="ECO:0000259" key="1">
    <source>
        <dbReference type="PROSITE" id="PS50930"/>
    </source>
</evidence>
<dbReference type="PROSITE" id="PS50930">
    <property type="entry name" value="HTH_LYTTR"/>
    <property type="match status" value="1"/>
</dbReference>
<name>A0ABV7YVH0_9BACT</name>
<comment type="caution">
    <text evidence="2">The sequence shown here is derived from an EMBL/GenBank/DDBJ whole genome shotgun (WGS) entry which is preliminary data.</text>
</comment>
<evidence type="ECO:0000313" key="2">
    <source>
        <dbReference type="EMBL" id="MFC3811323.1"/>
    </source>
</evidence>
<dbReference type="EMBL" id="JBHRYQ010000001">
    <property type="protein sequence ID" value="MFC3811323.1"/>
    <property type="molecule type" value="Genomic_DNA"/>
</dbReference>
<feature type="domain" description="HTH LytTR-type" evidence="1">
    <location>
        <begin position="1"/>
        <end position="100"/>
    </location>
</feature>
<sequence>MKLRKINFSNILFLEADTNYTSIFYADGTKTVSSYNLGVFEKEIEDVGDFLKISKSTIINKRYLVEFLRVKDTGSVLLTNGYRIKVARRKLAILSAEKRKSFFLGKM</sequence>
<protein>
    <submittedName>
        <fullName evidence="2">LytTR family transcriptional regulator DNA-binding domain-containing protein</fullName>
    </submittedName>
</protein>
<accession>A0ABV7YVH0</accession>
<evidence type="ECO:0000313" key="3">
    <source>
        <dbReference type="Proteomes" id="UP001595616"/>
    </source>
</evidence>
<dbReference type="GO" id="GO:0003677">
    <property type="term" value="F:DNA binding"/>
    <property type="evidence" value="ECO:0007669"/>
    <property type="project" value="UniProtKB-KW"/>
</dbReference>